<dbReference type="Proteomes" id="UP000321484">
    <property type="component" value="Unassembled WGS sequence"/>
</dbReference>
<keyword evidence="1" id="KW-1133">Transmembrane helix</keyword>
<feature type="transmembrane region" description="Helical" evidence="1">
    <location>
        <begin position="444"/>
        <end position="464"/>
    </location>
</feature>
<dbReference type="Pfam" id="PF01926">
    <property type="entry name" value="MMR_HSR1"/>
    <property type="match status" value="1"/>
</dbReference>
<keyword evidence="1" id="KW-0812">Transmembrane</keyword>
<feature type="domain" description="G" evidence="2">
    <location>
        <begin position="50"/>
        <end position="173"/>
    </location>
</feature>
<protein>
    <recommendedName>
        <fullName evidence="2">G domain-containing protein</fullName>
    </recommendedName>
</protein>
<reference evidence="3 4" key="1">
    <citation type="submission" date="2019-07" db="EMBL/GenBank/DDBJ databases">
        <title>Whole genome shotgun sequence of Actinotalea fermentans NBRC 105374.</title>
        <authorList>
            <person name="Hosoyama A."/>
            <person name="Uohara A."/>
            <person name="Ohji S."/>
            <person name="Ichikawa N."/>
        </authorList>
    </citation>
    <scope>NUCLEOTIDE SEQUENCE [LARGE SCALE GENOMIC DNA]</scope>
    <source>
        <strain evidence="3 4">NBRC 105374</strain>
    </source>
</reference>
<comment type="caution">
    <text evidence="3">The sequence shown here is derived from an EMBL/GenBank/DDBJ whole genome shotgun (WGS) entry which is preliminary data.</text>
</comment>
<dbReference type="GO" id="GO:0000028">
    <property type="term" value="P:ribosomal small subunit assembly"/>
    <property type="evidence" value="ECO:0007669"/>
    <property type="project" value="TreeGrafter"/>
</dbReference>
<gene>
    <name evidence="3" type="ORF">AFE02nite_11720</name>
</gene>
<dbReference type="Gene3D" id="3.40.50.300">
    <property type="entry name" value="P-loop containing nucleotide triphosphate hydrolases"/>
    <property type="match status" value="1"/>
</dbReference>
<feature type="transmembrane region" description="Helical" evidence="1">
    <location>
        <begin position="398"/>
        <end position="424"/>
    </location>
</feature>
<dbReference type="EMBL" id="BJYK01000001">
    <property type="protein sequence ID" value="GEN79438.1"/>
    <property type="molecule type" value="Genomic_DNA"/>
</dbReference>
<keyword evidence="4" id="KW-1185">Reference proteome</keyword>
<accession>A0A511YW56</accession>
<organism evidence="3 4">
    <name type="scientific">Actinotalea fermentans</name>
    <dbReference type="NCBI Taxonomy" id="43671"/>
    <lineage>
        <taxon>Bacteria</taxon>
        <taxon>Bacillati</taxon>
        <taxon>Actinomycetota</taxon>
        <taxon>Actinomycetes</taxon>
        <taxon>Micrococcales</taxon>
        <taxon>Cellulomonadaceae</taxon>
        <taxon>Actinotalea</taxon>
    </lineage>
</organism>
<dbReference type="GO" id="GO:0005525">
    <property type="term" value="F:GTP binding"/>
    <property type="evidence" value="ECO:0007669"/>
    <property type="project" value="InterPro"/>
</dbReference>
<dbReference type="OrthoDB" id="974105at2"/>
<dbReference type="GO" id="GO:0005829">
    <property type="term" value="C:cytosol"/>
    <property type="evidence" value="ECO:0007669"/>
    <property type="project" value="TreeGrafter"/>
</dbReference>
<evidence type="ECO:0000313" key="3">
    <source>
        <dbReference type="EMBL" id="GEN79438.1"/>
    </source>
</evidence>
<dbReference type="GO" id="GO:0019843">
    <property type="term" value="F:rRNA binding"/>
    <property type="evidence" value="ECO:0007669"/>
    <property type="project" value="TreeGrafter"/>
</dbReference>
<dbReference type="PANTHER" id="PTHR42698">
    <property type="entry name" value="GTPASE ERA"/>
    <property type="match status" value="1"/>
</dbReference>
<dbReference type="InterPro" id="IPR005662">
    <property type="entry name" value="GTPase_Era-like"/>
</dbReference>
<name>A0A511YW56_9CELL</name>
<evidence type="ECO:0000313" key="4">
    <source>
        <dbReference type="Proteomes" id="UP000321484"/>
    </source>
</evidence>
<dbReference type="RefSeq" id="WP_146819198.1">
    <property type="nucleotide sequence ID" value="NZ_BJYK01000001.1"/>
</dbReference>
<keyword evidence="1" id="KW-0472">Membrane</keyword>
<dbReference type="InterPro" id="IPR027417">
    <property type="entry name" value="P-loop_NTPase"/>
</dbReference>
<sequence>MNRPLTERVDALAEAVRIAGDVLPEDLTAAAAEVVARAGDRLRLPDHTVVALAGPTGSGKSSLLNALAGQDVAEVAATRPTTSEALALVRADGAGPLLDWLGVRRRHDLGAGTGLVVLDLPDHDSVVTDHRLEAERLVGLVDLLVWVLDPQKYADAAVHERYLRGLGGHRDVLLVVLNQVDRLTADERRACHRDLERLLAEDGLAGVRLLDVSARTGEGVAGLEAALADAARRREASRDRLAADLAVLGGRVVEACGSAARGGPGPVDPLVDALAEAAGVPVVVEAVRAAGVRRAAQVTGWPPLRWLSRLRPDPLRRLHLGPQDAGHTSLPAPAPGQLARARGAVRAYVDAATAGAPEAWVLEARRRADPAPDELAAALDAAVAATPLPRRQPAWWRVVGALQWVLLASAVVGLAWLAALAGAAALRLTLPEPPTWGPVPVPTAALLGGLLLGASAAVLARVLAAVGARRQARVAEARLRRAVAEVADRLVTAPVAHVLDRLVRARSAAQVAMAGRSRRR</sequence>
<dbReference type="InterPro" id="IPR006073">
    <property type="entry name" value="GTP-bd"/>
</dbReference>
<dbReference type="AlphaFoldDB" id="A0A511YW56"/>
<dbReference type="PANTHER" id="PTHR42698:SF1">
    <property type="entry name" value="GTPASE ERA, MITOCHONDRIAL"/>
    <property type="match status" value="1"/>
</dbReference>
<evidence type="ECO:0000256" key="1">
    <source>
        <dbReference type="SAM" id="Phobius"/>
    </source>
</evidence>
<proteinExistence type="predicted"/>
<dbReference type="GO" id="GO:0043024">
    <property type="term" value="F:ribosomal small subunit binding"/>
    <property type="evidence" value="ECO:0007669"/>
    <property type="project" value="TreeGrafter"/>
</dbReference>
<dbReference type="SUPFAM" id="SSF52540">
    <property type="entry name" value="P-loop containing nucleoside triphosphate hydrolases"/>
    <property type="match status" value="1"/>
</dbReference>
<evidence type="ECO:0000259" key="2">
    <source>
        <dbReference type="Pfam" id="PF01926"/>
    </source>
</evidence>